<name>A0AAX4P9P5_9CHLO</name>
<evidence type="ECO:0000313" key="2">
    <source>
        <dbReference type="EMBL" id="WZN62939.1"/>
    </source>
</evidence>
<dbReference type="InterPro" id="IPR018253">
    <property type="entry name" value="DnaJ_domain_CS"/>
</dbReference>
<dbReference type="Proteomes" id="UP001472866">
    <property type="component" value="Chromosome 06"/>
</dbReference>
<dbReference type="InterPro" id="IPR052812">
    <property type="entry name" value="Plant_DnaJ_domain"/>
</dbReference>
<dbReference type="SUPFAM" id="SSF46565">
    <property type="entry name" value="Chaperone J-domain"/>
    <property type="match status" value="1"/>
</dbReference>
<feature type="domain" description="J" evidence="1">
    <location>
        <begin position="31"/>
        <end position="97"/>
    </location>
</feature>
<dbReference type="PROSITE" id="PS50076">
    <property type="entry name" value="DNAJ_2"/>
    <property type="match status" value="1"/>
</dbReference>
<accession>A0AAX4P9P5</accession>
<dbReference type="PANTHER" id="PTHR44272">
    <property type="entry name" value="DNAJ DOMAIN (PROKARYOTIC HEAT SHOCK PROTEIN)"/>
    <property type="match status" value="1"/>
</dbReference>
<dbReference type="PROSITE" id="PS00636">
    <property type="entry name" value="DNAJ_1"/>
    <property type="match status" value="1"/>
</dbReference>
<keyword evidence="3" id="KW-1185">Reference proteome</keyword>
<sequence>MQRSKRFQQTVQRESVRVKERAMGEEEATRDFYEVLGVSRSATDDEIRSAYKKGAIRWHPDKNRHQEDLAAEKFKELSTAYAVLSDAAMRRKYDLNGLEGLEEVDLSKVEIDISSLGTMGNVVASLFSQLGVLNVKSRVSQSVLDSAGSRDLKTTELKFSEPISSTVRKNSAHFYKVQVTREDVESGFCVFCKSPSSRFKVLLFHKGESRGEEVSDIKIQEDSTLLGKQGNVAGIFFFDFPTYSLGQPPSTIATAKDPEAALFRRLETLEPRDTCSIQPGEHVFAVYGDNFLKSSTYTIELLQQADYKDEAMKIKVLEEELVKRRQIVCEFEQQYRQAQQQYQVALQRYEAETKHLDKVLGAREKQYGALTSKKEPKTDQGGGLRSLFGFRG</sequence>
<dbReference type="CDD" id="cd06257">
    <property type="entry name" value="DnaJ"/>
    <property type="match status" value="1"/>
</dbReference>
<gene>
    <name evidence="2" type="ORF">HKI87_06g44840</name>
</gene>
<dbReference type="PANTHER" id="PTHR44272:SF3">
    <property type="entry name" value="J DOMAIN-CONTAINING PROTEIN"/>
    <property type="match status" value="1"/>
</dbReference>
<dbReference type="InterPro" id="IPR001623">
    <property type="entry name" value="DnaJ_domain"/>
</dbReference>
<dbReference type="Gene3D" id="1.10.287.110">
    <property type="entry name" value="DnaJ domain"/>
    <property type="match status" value="1"/>
</dbReference>
<dbReference type="SMART" id="SM00271">
    <property type="entry name" value="DnaJ"/>
    <property type="match status" value="1"/>
</dbReference>
<proteinExistence type="predicted"/>
<dbReference type="Pfam" id="PF00226">
    <property type="entry name" value="DnaJ"/>
    <property type="match status" value="1"/>
</dbReference>
<dbReference type="EMBL" id="CP151506">
    <property type="protein sequence ID" value="WZN62939.1"/>
    <property type="molecule type" value="Genomic_DNA"/>
</dbReference>
<reference evidence="2 3" key="1">
    <citation type="submission" date="2024-03" db="EMBL/GenBank/DDBJ databases">
        <title>Complete genome sequence of the green alga Chloropicon roscoffensis RCC1871.</title>
        <authorList>
            <person name="Lemieux C."/>
            <person name="Pombert J.-F."/>
            <person name="Otis C."/>
            <person name="Turmel M."/>
        </authorList>
    </citation>
    <scope>NUCLEOTIDE SEQUENCE [LARGE SCALE GENOMIC DNA]</scope>
    <source>
        <strain evidence="2 3">RCC1871</strain>
    </source>
</reference>
<dbReference type="AlphaFoldDB" id="A0AAX4P9P5"/>
<dbReference type="InterPro" id="IPR036869">
    <property type="entry name" value="J_dom_sf"/>
</dbReference>
<dbReference type="PRINTS" id="PR00625">
    <property type="entry name" value="JDOMAIN"/>
</dbReference>
<organism evidence="2 3">
    <name type="scientific">Chloropicon roscoffensis</name>
    <dbReference type="NCBI Taxonomy" id="1461544"/>
    <lineage>
        <taxon>Eukaryota</taxon>
        <taxon>Viridiplantae</taxon>
        <taxon>Chlorophyta</taxon>
        <taxon>Chloropicophyceae</taxon>
        <taxon>Chloropicales</taxon>
        <taxon>Chloropicaceae</taxon>
        <taxon>Chloropicon</taxon>
    </lineage>
</organism>
<protein>
    <submittedName>
        <fullName evidence="2">Chaperone DnaJ-like protein</fullName>
    </submittedName>
</protein>
<evidence type="ECO:0000259" key="1">
    <source>
        <dbReference type="PROSITE" id="PS50076"/>
    </source>
</evidence>
<evidence type="ECO:0000313" key="3">
    <source>
        <dbReference type="Proteomes" id="UP001472866"/>
    </source>
</evidence>